<sequence length="107" mass="11764">MHVVKRAHTWAVHADMAVAEIPGSAMKMAAMVAMVAAPIITLAVPVSDWNYMEEGQICQFCMCFDCKQLMHASYQSGNKARGFGVAVHEWCSSDLSLNCLMSVYFAN</sequence>
<organism evidence="2">
    <name type="scientific">Aspergillus flavus</name>
    <dbReference type="NCBI Taxonomy" id="5059"/>
    <lineage>
        <taxon>Eukaryota</taxon>
        <taxon>Fungi</taxon>
        <taxon>Dikarya</taxon>
        <taxon>Ascomycota</taxon>
        <taxon>Pezizomycotina</taxon>
        <taxon>Eurotiomycetes</taxon>
        <taxon>Eurotiomycetidae</taxon>
        <taxon>Eurotiales</taxon>
        <taxon>Aspergillaceae</taxon>
        <taxon>Aspergillus</taxon>
        <taxon>Aspergillus subgen. Circumdati</taxon>
    </lineage>
</organism>
<proteinExistence type="predicted"/>
<name>A0A5N6GQV0_ASPFL</name>
<evidence type="ECO:0000313" key="2">
    <source>
        <dbReference type="EMBL" id="KAB8244197.1"/>
    </source>
</evidence>
<gene>
    <name evidence="2" type="ORF">BDV35DRAFT_298811</name>
</gene>
<evidence type="ECO:0000256" key="1">
    <source>
        <dbReference type="SAM" id="Phobius"/>
    </source>
</evidence>
<reference evidence="2" key="1">
    <citation type="submission" date="2019-04" db="EMBL/GenBank/DDBJ databases">
        <title>Friends and foes A comparative genomics study of 23 Aspergillus species from section Flavi.</title>
        <authorList>
            <consortium name="DOE Joint Genome Institute"/>
            <person name="Kjaerbolling I."/>
            <person name="Vesth T."/>
            <person name="Frisvad J.C."/>
            <person name="Nybo J.L."/>
            <person name="Theobald S."/>
            <person name="Kildgaard S."/>
            <person name="Isbrandt T."/>
            <person name="Kuo A."/>
            <person name="Sato A."/>
            <person name="Lyhne E.K."/>
            <person name="Kogle M.E."/>
            <person name="Wiebenga A."/>
            <person name="Kun R.S."/>
            <person name="Lubbers R.J."/>
            <person name="Makela M.R."/>
            <person name="Barry K."/>
            <person name="Chovatia M."/>
            <person name="Clum A."/>
            <person name="Daum C."/>
            <person name="Haridas S."/>
            <person name="He G."/>
            <person name="LaButti K."/>
            <person name="Lipzen A."/>
            <person name="Mondo S."/>
            <person name="Riley R."/>
            <person name="Salamov A."/>
            <person name="Simmons B.A."/>
            <person name="Magnuson J.K."/>
            <person name="Henrissat B."/>
            <person name="Mortensen U.H."/>
            <person name="Larsen T.O."/>
            <person name="Devries R.P."/>
            <person name="Grigoriev I.V."/>
            <person name="Machida M."/>
            <person name="Baker S.E."/>
            <person name="Andersen M.R."/>
        </authorList>
    </citation>
    <scope>NUCLEOTIDE SEQUENCE [LARGE SCALE GENOMIC DNA]</scope>
    <source>
        <strain evidence="2">CBS 121.62</strain>
    </source>
</reference>
<dbReference type="AlphaFoldDB" id="A0A5N6GQV0"/>
<keyword evidence="1" id="KW-0812">Transmembrane</keyword>
<accession>A0A5N6GQV0</accession>
<dbReference type="Proteomes" id="UP000325434">
    <property type="component" value="Unassembled WGS sequence"/>
</dbReference>
<feature type="transmembrane region" description="Helical" evidence="1">
    <location>
        <begin position="28"/>
        <end position="46"/>
    </location>
</feature>
<keyword evidence="1" id="KW-0472">Membrane</keyword>
<protein>
    <submittedName>
        <fullName evidence="2">Uncharacterized protein</fullName>
    </submittedName>
</protein>
<dbReference type="EMBL" id="ML734630">
    <property type="protein sequence ID" value="KAB8244197.1"/>
    <property type="molecule type" value="Genomic_DNA"/>
</dbReference>
<keyword evidence="1" id="KW-1133">Transmembrane helix</keyword>